<feature type="compositionally biased region" description="Polar residues" evidence="1">
    <location>
        <begin position="103"/>
        <end position="114"/>
    </location>
</feature>
<feature type="non-terminal residue" evidence="2">
    <location>
        <position position="145"/>
    </location>
</feature>
<dbReference type="Proteomes" id="UP000784294">
    <property type="component" value="Unassembled WGS sequence"/>
</dbReference>
<comment type="caution">
    <text evidence="2">The sequence shown here is derived from an EMBL/GenBank/DDBJ whole genome shotgun (WGS) entry which is preliminary data.</text>
</comment>
<evidence type="ECO:0000313" key="3">
    <source>
        <dbReference type="Proteomes" id="UP000784294"/>
    </source>
</evidence>
<sequence>MTAASIIFLEDGTVLTDDQAGIEIVRRAHSLLSEDLRAVYGEEVALLPMPNVVQTDQPLPDPNSDLPEPNIKGEKMTAANKSRFGLSSAELCPLTKEESLKSAQIGSSLKSTTAAKGDTLMSPGLDSSPIANCLKTEEQVQNQGR</sequence>
<gene>
    <name evidence="2" type="ORF">PXEA_LOCUS33367</name>
</gene>
<feature type="region of interest" description="Disordered" evidence="1">
    <location>
        <begin position="103"/>
        <end position="145"/>
    </location>
</feature>
<dbReference type="AlphaFoldDB" id="A0A448XM10"/>
<protein>
    <submittedName>
        <fullName evidence="2">Uncharacterized protein</fullName>
    </submittedName>
</protein>
<feature type="region of interest" description="Disordered" evidence="1">
    <location>
        <begin position="53"/>
        <end position="72"/>
    </location>
</feature>
<evidence type="ECO:0000313" key="2">
    <source>
        <dbReference type="EMBL" id="VEL39927.1"/>
    </source>
</evidence>
<accession>A0A448XM10</accession>
<keyword evidence="3" id="KW-1185">Reference proteome</keyword>
<name>A0A448XM10_9PLAT</name>
<organism evidence="2 3">
    <name type="scientific">Protopolystoma xenopodis</name>
    <dbReference type="NCBI Taxonomy" id="117903"/>
    <lineage>
        <taxon>Eukaryota</taxon>
        <taxon>Metazoa</taxon>
        <taxon>Spiralia</taxon>
        <taxon>Lophotrochozoa</taxon>
        <taxon>Platyhelminthes</taxon>
        <taxon>Monogenea</taxon>
        <taxon>Polyopisthocotylea</taxon>
        <taxon>Polystomatidea</taxon>
        <taxon>Polystomatidae</taxon>
        <taxon>Protopolystoma</taxon>
    </lineage>
</organism>
<reference evidence="2" key="1">
    <citation type="submission" date="2018-11" db="EMBL/GenBank/DDBJ databases">
        <authorList>
            <consortium name="Pathogen Informatics"/>
        </authorList>
    </citation>
    <scope>NUCLEOTIDE SEQUENCE</scope>
</reference>
<proteinExistence type="predicted"/>
<evidence type="ECO:0000256" key="1">
    <source>
        <dbReference type="SAM" id="MobiDB-lite"/>
    </source>
</evidence>
<dbReference type="EMBL" id="CAAALY010263026">
    <property type="protein sequence ID" value="VEL39927.1"/>
    <property type="molecule type" value="Genomic_DNA"/>
</dbReference>